<gene>
    <name evidence="1" type="ORF">ACOLOM_LOCUS5997</name>
</gene>
<proteinExistence type="predicted"/>
<protein>
    <submittedName>
        <fullName evidence="1">16654_t:CDS:1</fullName>
    </submittedName>
</protein>
<dbReference type="EMBL" id="CAJVPT010011793">
    <property type="protein sequence ID" value="CAG8582027.1"/>
    <property type="molecule type" value="Genomic_DNA"/>
</dbReference>
<accession>A0ACA9MC36</accession>
<name>A0ACA9MC36_9GLOM</name>
<dbReference type="Proteomes" id="UP000789525">
    <property type="component" value="Unassembled WGS sequence"/>
</dbReference>
<organism evidence="1 2">
    <name type="scientific">Acaulospora colombiana</name>
    <dbReference type="NCBI Taxonomy" id="27376"/>
    <lineage>
        <taxon>Eukaryota</taxon>
        <taxon>Fungi</taxon>
        <taxon>Fungi incertae sedis</taxon>
        <taxon>Mucoromycota</taxon>
        <taxon>Glomeromycotina</taxon>
        <taxon>Glomeromycetes</taxon>
        <taxon>Diversisporales</taxon>
        <taxon>Acaulosporaceae</taxon>
        <taxon>Acaulospora</taxon>
    </lineage>
</organism>
<comment type="caution">
    <text evidence="1">The sequence shown here is derived from an EMBL/GenBank/DDBJ whole genome shotgun (WGS) entry which is preliminary data.</text>
</comment>
<keyword evidence="2" id="KW-1185">Reference proteome</keyword>
<sequence>MATLTRPKEEGDQNQRTNSTNAIEDLSSTVPSPFPSIQIKPTTNTRELQAPERPSVSIEGSNTQESSVDSHAIACTSKEIPVDIRLEEDHTQTVANVLPSISQVENSCLIALNTLLANARPHFPWAPILPPRRHSMPSPTSALPSTSIIEQDITPALNTLLSNLRSLAGEEQGMIQIAPESMERSGMISELHNRVNVLADTLVESDAQLAKSLVSLLAHVERLTQIQPDSLHTPDAAQLDFAPDQHSLSIYDTLNRQVSHLKAQRTETEGNPRQLEETFAVRNRLEQRILWDRIDDDLEVVSRLCRRRMNAVDPFADDFDDIHRAVSPSLPPEYDPADYEPPEYRISHEYSLLQEKEKEKKPRLTVEDDRQTLNPPRSSTVGIQDEKMRLEFEAVTMAIDRLYQVAPQLHNQRVELKKKKLEEMERASKATAATSSTVNGAQRSRSGSSAEKTEFPRIASGKGKSKLRDDERDLDNMLLLIGKASSRRLNDQAVIMTDDMKSRIQKAKQQDDEDRRKFVEQLATHSDAGRLHNQDATIPSSPRIKDPDALLTLPEFIREAVPPGIQTTLNDPNALLTLPEFVRESQQMNLANGSTESNGSNSPRPSALEAKEKKTGKSLYKHRSKSFSSASGAGAWLISKGWMRQPSSLIPNLINDDTSKSPRSQGSIHTQILNISSLSFMAAGLNVTFVAEFQEYLNTVIILFKLDGLEHPPKQVILEVVPNPGEGVTSGDRILVKHGASWSPPLLLPTRVLLGKFTAQPTGDHYEIKLETPASPQSTGSGPVALLDAVQLTNISPSSFVCSSCSLPLAQNPAAQQATSSEQSINGPSPPNLTFKDLPSEYWAELVDAWMCHQDQKLTERITQGAKEGFWPAKDECLVGGSYLLFEGASIIKSNTKQTDKKNVSFSSKPVFFGATMLADEKKAFTGLSTSGHSHFFLDL</sequence>
<evidence type="ECO:0000313" key="2">
    <source>
        <dbReference type="Proteomes" id="UP000789525"/>
    </source>
</evidence>
<reference evidence="1" key="1">
    <citation type="submission" date="2021-06" db="EMBL/GenBank/DDBJ databases">
        <authorList>
            <person name="Kallberg Y."/>
            <person name="Tangrot J."/>
            <person name="Rosling A."/>
        </authorList>
    </citation>
    <scope>NUCLEOTIDE SEQUENCE</scope>
    <source>
        <strain evidence="1">CL356</strain>
    </source>
</reference>
<evidence type="ECO:0000313" key="1">
    <source>
        <dbReference type="EMBL" id="CAG8582027.1"/>
    </source>
</evidence>